<evidence type="ECO:0000313" key="4">
    <source>
        <dbReference type="Proteomes" id="UP000235653"/>
    </source>
</evidence>
<feature type="domain" description="AMP-dependent synthetase/ligase" evidence="1">
    <location>
        <begin position="149"/>
        <end position="281"/>
    </location>
</feature>
<name>A0A2P5P966_9CHLR</name>
<dbReference type="InterPro" id="IPR042099">
    <property type="entry name" value="ANL_N_sf"/>
</dbReference>
<dbReference type="GO" id="GO:0016874">
    <property type="term" value="F:ligase activity"/>
    <property type="evidence" value="ECO:0007669"/>
    <property type="project" value="UniProtKB-KW"/>
</dbReference>
<dbReference type="Proteomes" id="UP000235653">
    <property type="component" value="Unassembled WGS sequence"/>
</dbReference>
<keyword evidence="3" id="KW-0436">Ligase</keyword>
<evidence type="ECO:0000259" key="1">
    <source>
        <dbReference type="Pfam" id="PF00501"/>
    </source>
</evidence>
<dbReference type="OrthoDB" id="580775at2"/>
<proteinExistence type="predicted"/>
<comment type="caution">
    <text evidence="3">The sequence shown here is derived from an EMBL/GenBank/DDBJ whole genome shotgun (WGS) entry which is preliminary data.</text>
</comment>
<evidence type="ECO:0000313" key="3">
    <source>
        <dbReference type="EMBL" id="PPD58836.1"/>
    </source>
</evidence>
<dbReference type="Gene3D" id="3.40.50.12780">
    <property type="entry name" value="N-terminal domain of ligase-like"/>
    <property type="match status" value="1"/>
</dbReference>
<dbReference type="PANTHER" id="PTHR43845:SF1">
    <property type="entry name" value="BLR5969 PROTEIN"/>
    <property type="match status" value="1"/>
</dbReference>
<gene>
    <name evidence="3" type="ORF">JP09_002910</name>
</gene>
<dbReference type="RefSeq" id="WP_102330320.1">
    <property type="nucleotide sequence ID" value="NZ_CP058566.2"/>
</dbReference>
<feature type="domain" description="AMP-dependent ligase C-terminal" evidence="2">
    <location>
        <begin position="331"/>
        <end position="419"/>
    </location>
</feature>
<dbReference type="InterPro" id="IPR045851">
    <property type="entry name" value="AMP-bd_C_sf"/>
</dbReference>
<dbReference type="Pfam" id="PF14535">
    <property type="entry name" value="AMP-binding_C_2"/>
    <property type="match status" value="1"/>
</dbReference>
<organism evidence="3 4">
    <name type="scientific">Dehalogenimonas etheniformans</name>
    <dbReference type="NCBI Taxonomy" id="1536648"/>
    <lineage>
        <taxon>Bacteria</taxon>
        <taxon>Bacillati</taxon>
        <taxon>Chloroflexota</taxon>
        <taxon>Dehalococcoidia</taxon>
        <taxon>Dehalococcoidales</taxon>
        <taxon>Dehalococcoidaceae</taxon>
        <taxon>Dehalogenimonas</taxon>
    </lineage>
</organism>
<keyword evidence="4" id="KW-1185">Reference proteome</keyword>
<dbReference type="Pfam" id="PF00501">
    <property type="entry name" value="AMP-binding"/>
    <property type="match status" value="1"/>
</dbReference>
<protein>
    <submittedName>
        <fullName evidence="3">Phenylacetate--CoA ligase family protein</fullName>
    </submittedName>
</protein>
<dbReference type="SUPFAM" id="SSF56801">
    <property type="entry name" value="Acetyl-CoA synthetase-like"/>
    <property type="match status" value="1"/>
</dbReference>
<reference evidence="3 4" key="1">
    <citation type="journal article" date="2017" name="ISME J.">
        <title>Grape pomace compost harbors organohalide-respiring Dehalogenimonas species with novel reductive dehalogenase genes.</title>
        <authorList>
            <person name="Yang Y."/>
            <person name="Higgins S.A."/>
            <person name="Yan J."/>
            <person name="Simsir B."/>
            <person name="Chourey K."/>
            <person name="Iyer R."/>
            <person name="Hettich R.L."/>
            <person name="Baldwin B."/>
            <person name="Ogles D.M."/>
            <person name="Loffler F.E."/>
        </authorList>
    </citation>
    <scope>NUCLEOTIDE SEQUENCE [LARGE SCALE GENOMIC DNA]</scope>
    <source>
        <strain evidence="3 4">GP</strain>
    </source>
</reference>
<accession>A0A2P5P966</accession>
<dbReference type="Gene3D" id="3.30.300.30">
    <property type="match status" value="1"/>
</dbReference>
<evidence type="ECO:0000259" key="2">
    <source>
        <dbReference type="Pfam" id="PF14535"/>
    </source>
</evidence>
<sequence length="422" mass="46865">MSQHYDKLESMTVSERKIYLDSRLRQAVSRAYRGAPAARRMMKAAGVKPSDITTVSDLEKLPITRKNDLIEAQKVTPPYGGYYVGKPEGIERIFISPGPVYEPLHSSKIEWFARSFWAAGFRKGDVVINTFTYHLSPAGTLFQEGLRDCRATVVVAGAGNTDIHIKAMKDLGVNGFVGTPSYLMSLIKKVEETGSNFKKDFRIDKAWVTGEMLSPSMRQTLEKDYRIDTYQTYAVTEPGGTLAYECSQKSGLHLMDDYVVEIVDPSTGKQLAPGEVGEVVVTPLHNPHWGLIRFGTGDLSKMIVDNCPCGRTAPKLVGLLGRSGEAVKVRGMFVVPKQVEAALAAVNEAGKFQLVVRRIDNRDTLTLRLELKSGNTDDFELRKRVESAFQSACIVKLDRLELLPQGTIPSESKVVLDERKWD</sequence>
<dbReference type="EMBL" id="JQAN02000006">
    <property type="protein sequence ID" value="PPD58836.1"/>
    <property type="molecule type" value="Genomic_DNA"/>
</dbReference>
<dbReference type="InterPro" id="IPR028154">
    <property type="entry name" value="AMP-dep_Lig_C"/>
</dbReference>
<dbReference type="InterPro" id="IPR000873">
    <property type="entry name" value="AMP-dep_synth/lig_dom"/>
</dbReference>
<dbReference type="AlphaFoldDB" id="A0A2P5P966"/>
<dbReference type="PANTHER" id="PTHR43845">
    <property type="entry name" value="BLR5969 PROTEIN"/>
    <property type="match status" value="1"/>
</dbReference>